<evidence type="ECO:0000259" key="1">
    <source>
        <dbReference type="Pfam" id="PF04738"/>
    </source>
</evidence>
<protein>
    <recommendedName>
        <fullName evidence="1">Lantibiotic dehydratase N-terminal domain-containing protein</fullName>
    </recommendedName>
</protein>
<evidence type="ECO:0000313" key="2">
    <source>
        <dbReference type="EMBL" id="KOO39074.1"/>
    </source>
</evidence>
<feature type="domain" description="Lantibiotic dehydratase N-terminal" evidence="1">
    <location>
        <begin position="494"/>
        <end position="742"/>
    </location>
</feature>
<dbReference type="InterPro" id="IPR006827">
    <property type="entry name" value="Lant_deHydtase_N"/>
</dbReference>
<proteinExistence type="predicted"/>
<dbReference type="AlphaFoldDB" id="A0A0M0KJX2"/>
<accession>A0A0M0KJX2</accession>
<dbReference type="RefSeq" id="WP_053431145.1">
    <property type="nucleotide sequence ID" value="NZ_LILD02000025.1"/>
</dbReference>
<feature type="domain" description="Lantibiotic dehydratase N-terminal" evidence="1">
    <location>
        <begin position="141"/>
        <end position="388"/>
    </location>
</feature>
<sequence length="823" mass="97042">MWSFLSDFIVRSTGFPQHLMDRLTFPQSMIKIKQYVQLEQSHESERDWFLLHFNEWVASMQLTYPKGDPIFKLIYKMKKQVSKGNDIRIEKWPVNLPPGKKWIEEYNKRRAMLMEQRAEMKTVLQNEWKEKTASLHTILKEPKIQEAIAHSNPEVWKTLQGYLQKSMSDMKPWRKRYEERTYSSYLQRFLFKNDTTSFFGPLNYGQFYKQTEPVKYIRTGSIPSKRRSFLAYWAVEALANEINREEEWKPYLPLSLQDSFYLTNDGVIQAQTRKKLTLIADVIYILRQSDGRTINENLNQAYSKPVIDQLEKLIEKGIVQRGYRVCPSHHHLLEELMHFVESLPNAELRKEWLTRLNQFQLWQAEYSNGDAEQKVKILQQAGNLFRSITGKEPTQAQGMLYADRHLFCEECAGDIKHFTLSTNLKKDIESRISPILDWGYSIAVRKKNLAQQKAHEIFIQLIERNGLDRVPLLTFLLALKEHAFEIDLGEKSPSKLLANWVSMQTLQKSKKIELQDEWIQEQIRSSSFHKHLCVTSPDLMLQAENLEKIEQGDFQWVIGEVHWGTQGMSNLLYFHPNRNQWIKEVTQSMKSLPNGKHLVNVVLKQRAGKNFFVEMFEKSITLMGASAKEQKHVYPFAELYVTKEDGELVIKNQKEERIIPHMGEPNNPIALIFSEPSVVIPKFHIENHTPRIEYRNVVIQRETWTIPTSEWSDVSNKDQYEQILHTWKLKEMFGLPDEVFVRVESEMKPFYVHFHNLFLIDLLLKYVRSEEKITFSELLPNRNSTWFRNHQGSYCCELRGIMIRPEVNHLSGKEDQAYANIET</sequence>
<dbReference type="PATRIC" id="fig|136160.3.peg.2277"/>
<dbReference type="EMBL" id="LILD01000001">
    <property type="protein sequence ID" value="KOO39074.1"/>
    <property type="molecule type" value="Genomic_DNA"/>
</dbReference>
<organism evidence="2">
    <name type="scientific">Halalkalibacterium halodurans</name>
    <name type="common">Bacillus halodurans</name>
    <dbReference type="NCBI Taxonomy" id="86665"/>
    <lineage>
        <taxon>Bacteria</taxon>
        <taxon>Bacillati</taxon>
        <taxon>Bacillota</taxon>
        <taxon>Bacilli</taxon>
        <taxon>Bacillales</taxon>
        <taxon>Bacillaceae</taxon>
        <taxon>Halalkalibacterium (ex Joshi et al. 2022)</taxon>
    </lineage>
</organism>
<reference evidence="2" key="1">
    <citation type="submission" date="2015-08" db="EMBL/GenBank/DDBJ databases">
        <title>Complete DNA Sequence of Pseudomonas syringae pv. actinidiae, the Causal Agent of Kiwifruit Canker Disease.</title>
        <authorList>
            <person name="Rikkerink E.H.A."/>
            <person name="Fineran P.C."/>
        </authorList>
    </citation>
    <scope>NUCLEOTIDE SEQUENCE</scope>
    <source>
        <strain evidence="2">DSM 13666</strain>
    </source>
</reference>
<dbReference type="Pfam" id="PF04738">
    <property type="entry name" value="Lant_dehydr_N"/>
    <property type="match status" value="2"/>
</dbReference>
<gene>
    <name evidence="2" type="ORF">AMD02_09570</name>
</gene>
<name>A0A0M0KJX2_ALKHA</name>
<comment type="caution">
    <text evidence="2">The sequence shown here is derived from an EMBL/GenBank/DDBJ whole genome shotgun (WGS) entry which is preliminary data.</text>
</comment>